<dbReference type="PANTHER" id="PTHR43581:SF4">
    <property type="entry name" value="ATP_GTP PHOSPHATASE"/>
    <property type="match status" value="1"/>
</dbReference>
<protein>
    <submittedName>
        <fullName evidence="3">DNA replication and repair protein RecF</fullName>
    </submittedName>
</protein>
<dbReference type="InterPro" id="IPR027417">
    <property type="entry name" value="P-loop_NTPase"/>
</dbReference>
<evidence type="ECO:0000259" key="1">
    <source>
        <dbReference type="Pfam" id="PF13175"/>
    </source>
</evidence>
<evidence type="ECO:0000313" key="4">
    <source>
        <dbReference type="Proteomes" id="UP001273136"/>
    </source>
</evidence>
<name>A0AAE4SA89_9EURY</name>
<dbReference type="Gene3D" id="3.40.50.300">
    <property type="entry name" value="P-loop containing nucleotide triphosphate hydrolases"/>
    <property type="match status" value="1"/>
</dbReference>
<dbReference type="Pfam" id="PF13175">
    <property type="entry name" value="AAA_15"/>
    <property type="match status" value="1"/>
</dbReference>
<feature type="domain" description="Endonuclease GajA/Old nuclease/RecF-like AAA" evidence="1">
    <location>
        <begin position="1"/>
        <end position="382"/>
    </location>
</feature>
<proteinExistence type="predicted"/>
<evidence type="ECO:0000313" key="3">
    <source>
        <dbReference type="EMBL" id="MDV0441724.1"/>
    </source>
</evidence>
<dbReference type="SUPFAM" id="SSF52540">
    <property type="entry name" value="P-loop containing nucleoside triphosphate hydrolases"/>
    <property type="match status" value="1"/>
</dbReference>
<dbReference type="EMBL" id="JAWDKA010000004">
    <property type="protein sequence ID" value="MDV0441724.1"/>
    <property type="molecule type" value="Genomic_DNA"/>
</dbReference>
<reference evidence="3" key="1">
    <citation type="submission" date="2023-06" db="EMBL/GenBank/DDBJ databases">
        <title>Genome sequence of Methancorpusculaceae sp. Ag1.</title>
        <authorList>
            <person name="Protasov E."/>
            <person name="Platt K."/>
            <person name="Poehlein A."/>
            <person name="Daniel R."/>
            <person name="Brune A."/>
        </authorList>
    </citation>
    <scope>NUCLEOTIDE SEQUENCE</scope>
    <source>
        <strain evidence="3">Ag1</strain>
    </source>
</reference>
<comment type="caution">
    <text evidence="3">The sequence shown here is derived from an EMBL/GenBank/DDBJ whole genome shotgun (WGS) entry which is preliminary data.</text>
</comment>
<evidence type="ECO:0000259" key="2">
    <source>
        <dbReference type="Pfam" id="PF20469"/>
    </source>
</evidence>
<dbReference type="InterPro" id="IPR034139">
    <property type="entry name" value="TOPRIM_OLD"/>
</dbReference>
<sequence length="707" mass="80114">MYINKVQIRNFRSIKSMDLNFHEGKNVIVGKNNSGKSNIIKAIDLVIGEKYPTYLTFQKDDFHAEKDDTGNIQYADSFTVVVELKHGEVRASAFNEGELLKYTRNIVFYTFVDVPIINDSGDIDERYLYYDGREYPGISVNWKKADLISPLLYSADSISIFLHVQHNEDEFLNNYGIVIKKDNSYDFIYGVNKYLRDALITSVIIPAVRSPYSNLKINNYSWYSKMLKERWYSSDDTLRHELEELNHSVREKANEIFSPCINGITSQVCNTINATSVNFQLMTKHTNEMYRTASIYVDDCGFETTLDHKGTGTQSTVIISLFAHYCKMIHKSGSLLAIEEPECYLHPHARRSLSSSLDDFIHGDDRGKPDNQIILTTHSTEFLKNTPVENIQVVRKDPKTGESIIVGVPNEGDYKQYNQKLEKIINSKSSELFFADAVILVEGGEEYLLPLIADLEKESGYPENPLDKYNISVINVGGKSNFSVYIWLLTQLGIRYYVIADFDYLHGGKELLSLKSDDATLYLPSTESKVYDRSDLLNALSSKISTISSKLPQNCGSLKRSVSNSQSLDAKAFCDAIETACLTGEVGDDLKNIWEYLKQKHLKQKMSLSLLRSLGEDKFSDSLEDILDALFQQEHIYILRKGELEDYYTPAGLAILTGKGKEIKAIGIADAVYDNLFEEGNTIADYLDVTEYALVIKQTIDDCKNPT</sequence>
<keyword evidence="4" id="KW-1185">Reference proteome</keyword>
<dbReference type="PANTHER" id="PTHR43581">
    <property type="entry name" value="ATP/GTP PHOSPHATASE"/>
    <property type="match status" value="1"/>
</dbReference>
<dbReference type="InterPro" id="IPR051396">
    <property type="entry name" value="Bact_Antivir_Def_Nuclease"/>
</dbReference>
<dbReference type="AlphaFoldDB" id="A0AAE4SA89"/>
<dbReference type="InterPro" id="IPR041685">
    <property type="entry name" value="AAA_GajA/Old/RecF-like"/>
</dbReference>
<dbReference type="Pfam" id="PF20469">
    <property type="entry name" value="OLD-like_TOPRIM"/>
    <property type="match status" value="1"/>
</dbReference>
<dbReference type="RefSeq" id="WP_338094126.1">
    <property type="nucleotide sequence ID" value="NZ_JAWDKA010000004.1"/>
</dbReference>
<feature type="domain" description="OLD protein-like TOPRIM" evidence="2">
    <location>
        <begin position="433"/>
        <end position="503"/>
    </location>
</feature>
<dbReference type="CDD" id="cd01026">
    <property type="entry name" value="TOPRIM_OLD"/>
    <property type="match status" value="1"/>
</dbReference>
<accession>A0AAE4SA89</accession>
<gene>
    <name evidence="3" type="primary">recF</name>
    <name evidence="3" type="ORF">McpAg1_09330</name>
</gene>
<dbReference type="Proteomes" id="UP001273136">
    <property type="component" value="Unassembled WGS sequence"/>
</dbReference>
<organism evidence="3 4">
    <name type="scientific">Methanorbis furvi</name>
    <dbReference type="NCBI Taxonomy" id="3028299"/>
    <lineage>
        <taxon>Archaea</taxon>
        <taxon>Methanobacteriati</taxon>
        <taxon>Methanobacteriota</taxon>
        <taxon>Stenosarchaea group</taxon>
        <taxon>Methanomicrobia</taxon>
        <taxon>Methanomicrobiales</taxon>
        <taxon>Methanocorpusculaceae</taxon>
        <taxon>Methanorbis</taxon>
    </lineage>
</organism>